<dbReference type="InterPro" id="IPR008183">
    <property type="entry name" value="Aldose_1/G6P_1-epimerase"/>
</dbReference>
<dbReference type="PANTHER" id="PTHR10091">
    <property type="entry name" value="ALDOSE-1-EPIMERASE"/>
    <property type="match status" value="1"/>
</dbReference>
<dbReference type="PANTHER" id="PTHR10091:SF0">
    <property type="entry name" value="GALACTOSE MUTAROTASE"/>
    <property type="match status" value="1"/>
</dbReference>
<accession>A0A1D1UYG6</accession>
<feature type="active site" description="Proton acceptor" evidence="9">
    <location>
        <position position="337"/>
    </location>
</feature>
<dbReference type="AlphaFoldDB" id="A0A1D1UYG6"/>
<evidence type="ECO:0000256" key="2">
    <source>
        <dbReference type="ARBA" id="ARBA00004947"/>
    </source>
</evidence>
<dbReference type="NCBIfam" id="NF008277">
    <property type="entry name" value="PRK11055.1"/>
    <property type="match status" value="1"/>
</dbReference>
<keyword evidence="13" id="KW-1185">Reference proteome</keyword>
<dbReference type="SUPFAM" id="SSF74650">
    <property type="entry name" value="Galactose mutarotase-like"/>
    <property type="match status" value="1"/>
</dbReference>
<dbReference type="EMBL" id="BDGG01000002">
    <property type="protein sequence ID" value="GAU92752.1"/>
    <property type="molecule type" value="Genomic_DNA"/>
</dbReference>
<evidence type="ECO:0000256" key="10">
    <source>
        <dbReference type="PIRSR" id="PIRSR005096-2"/>
    </source>
</evidence>
<evidence type="ECO:0000256" key="7">
    <source>
        <dbReference type="ARBA" id="ARBA00045743"/>
    </source>
</evidence>
<dbReference type="UniPathway" id="UPA00242"/>
<dbReference type="GO" id="GO:0004034">
    <property type="term" value="F:aldose 1-epimerase activity"/>
    <property type="evidence" value="ECO:0007669"/>
    <property type="project" value="UniProtKB-EC"/>
</dbReference>
<dbReference type="GO" id="GO:0030246">
    <property type="term" value="F:carbohydrate binding"/>
    <property type="evidence" value="ECO:0007669"/>
    <property type="project" value="InterPro"/>
</dbReference>
<comment type="similarity">
    <text evidence="4 8">Belongs to the aldose epimerase family.</text>
</comment>
<evidence type="ECO:0000256" key="1">
    <source>
        <dbReference type="ARBA" id="ARBA00001712"/>
    </source>
</evidence>
<sequence>MGWQKCKYYFCCCCYPHSNHKYKMRTQLFGKMAFSAPVQLYEIENKNGMVLSVINYGARIVGLKVPSLTGKVVDVVCGFKNLEDYQKDEFYFGAIVGRVGGRIFPTRVMIGNREYNLTVNNGDCHLHGGMNGFDKALWSVEVIEEKDGVQGLLMRHVSPAGTEGYPSEMLTEVEYRLTNDNELVIKIKATCDDITLASIPNHAYFNLGGPEEATVYDHIVSIAADSYLPVNENTVPTGEIKSVKDTIYDFRKPRRLGDAIPMTPKEGFGYDDYWCFAQAPSQAPKHAANVYCPKTGINMEILTTQPGILMYTGNYLHKAVIGKYDEVLDKHGAVCLETQGYPNAINNPTFPSVEVRPGMPYDHTTIWRFSKVKHKHDSISNQSKA</sequence>
<dbReference type="InterPro" id="IPR047215">
    <property type="entry name" value="Galactose_mutarotase-like"/>
</dbReference>
<evidence type="ECO:0000256" key="6">
    <source>
        <dbReference type="ARBA" id="ARBA00023277"/>
    </source>
</evidence>
<dbReference type="Pfam" id="PF01263">
    <property type="entry name" value="Aldose_epim"/>
    <property type="match status" value="1"/>
</dbReference>
<evidence type="ECO:0000256" key="9">
    <source>
        <dbReference type="PIRSR" id="PIRSR005096-1"/>
    </source>
</evidence>
<feature type="binding site" evidence="11">
    <location>
        <begin position="202"/>
        <end position="204"/>
    </location>
    <ligand>
        <name>beta-D-galactose</name>
        <dbReference type="ChEBI" id="CHEBI:27667"/>
    </ligand>
</feature>
<keyword evidence="6 8" id="KW-0119">Carbohydrate metabolism</keyword>
<dbReference type="Gene3D" id="2.70.98.10">
    <property type="match status" value="1"/>
</dbReference>
<dbReference type="Proteomes" id="UP000186922">
    <property type="component" value="Unassembled WGS sequence"/>
</dbReference>
<comment type="pathway">
    <text evidence="3 8">Carbohydrate metabolism; hexose metabolism.</text>
</comment>
<evidence type="ECO:0000313" key="12">
    <source>
        <dbReference type="EMBL" id="GAU92752.1"/>
    </source>
</evidence>
<keyword evidence="5 8" id="KW-0413">Isomerase</keyword>
<evidence type="ECO:0000256" key="3">
    <source>
        <dbReference type="ARBA" id="ARBA00005028"/>
    </source>
</evidence>
<organism evidence="12 13">
    <name type="scientific">Ramazzottius varieornatus</name>
    <name type="common">Water bear</name>
    <name type="synonym">Tardigrade</name>
    <dbReference type="NCBI Taxonomy" id="947166"/>
    <lineage>
        <taxon>Eukaryota</taxon>
        <taxon>Metazoa</taxon>
        <taxon>Ecdysozoa</taxon>
        <taxon>Tardigrada</taxon>
        <taxon>Eutardigrada</taxon>
        <taxon>Parachela</taxon>
        <taxon>Hypsibioidea</taxon>
        <taxon>Ramazzottiidae</taxon>
        <taxon>Ramazzottius</taxon>
    </lineage>
</organism>
<evidence type="ECO:0000313" key="13">
    <source>
        <dbReference type="Proteomes" id="UP000186922"/>
    </source>
</evidence>
<name>A0A1D1UYG6_RAMVA</name>
<dbReference type="EC" id="5.1.3.3" evidence="8"/>
<proteinExistence type="inferred from homology"/>
<comment type="catalytic activity">
    <reaction evidence="1">
        <text>alpha-D-galactose = beta-D-galactose</text>
        <dbReference type="Rhea" id="RHEA:28675"/>
        <dbReference type="ChEBI" id="CHEBI:27667"/>
        <dbReference type="ChEBI" id="CHEBI:28061"/>
        <dbReference type="EC" id="5.1.3.3"/>
    </reaction>
    <physiologicalReaction direction="right-to-left" evidence="1">
        <dbReference type="Rhea" id="RHEA:28677"/>
    </physiologicalReaction>
</comment>
<dbReference type="GO" id="GO:0033499">
    <property type="term" value="P:galactose catabolic process via UDP-galactose, Leloir pathway"/>
    <property type="evidence" value="ECO:0007669"/>
    <property type="project" value="TreeGrafter"/>
</dbReference>
<comment type="catalytic activity">
    <reaction evidence="8">
        <text>alpha-D-glucose = beta-D-glucose</text>
        <dbReference type="Rhea" id="RHEA:10264"/>
        <dbReference type="ChEBI" id="CHEBI:15903"/>
        <dbReference type="ChEBI" id="CHEBI:17925"/>
        <dbReference type="EC" id="5.1.3.3"/>
    </reaction>
</comment>
<dbReference type="CDD" id="cd09019">
    <property type="entry name" value="galactose_mutarotase_like"/>
    <property type="match status" value="1"/>
</dbReference>
<evidence type="ECO:0000256" key="11">
    <source>
        <dbReference type="PIRSR" id="PIRSR005096-3"/>
    </source>
</evidence>
<comment type="caution">
    <text evidence="12">The sequence shown here is derived from an EMBL/GenBank/DDBJ whole genome shotgun (WGS) entry which is preliminary data.</text>
</comment>
<dbReference type="UniPathway" id="UPA00214"/>
<evidence type="ECO:0000256" key="4">
    <source>
        <dbReference type="ARBA" id="ARBA00006206"/>
    </source>
</evidence>
<comment type="pathway">
    <text evidence="2">Carbohydrate metabolism; galactose metabolism.</text>
</comment>
<gene>
    <name evidence="12" type="primary">RvY_04795-1</name>
    <name evidence="12" type="synonym">RvY_04795.1</name>
    <name evidence="12" type="ORF">RvY_04795</name>
</gene>
<dbReference type="InterPro" id="IPR015443">
    <property type="entry name" value="Aldose_1-epimerase"/>
</dbReference>
<reference evidence="12 13" key="1">
    <citation type="journal article" date="2016" name="Nat. Commun.">
        <title>Extremotolerant tardigrade genome and improved radiotolerance of human cultured cells by tardigrade-unique protein.</title>
        <authorList>
            <person name="Hashimoto T."/>
            <person name="Horikawa D.D."/>
            <person name="Saito Y."/>
            <person name="Kuwahara H."/>
            <person name="Kozuka-Hata H."/>
            <person name="Shin-I T."/>
            <person name="Minakuchi Y."/>
            <person name="Ohishi K."/>
            <person name="Motoyama A."/>
            <person name="Aizu T."/>
            <person name="Enomoto A."/>
            <person name="Kondo K."/>
            <person name="Tanaka S."/>
            <person name="Hara Y."/>
            <person name="Koshikawa S."/>
            <person name="Sagara H."/>
            <person name="Miura T."/>
            <person name="Yokobori S."/>
            <person name="Miyagawa K."/>
            <person name="Suzuki Y."/>
            <person name="Kubo T."/>
            <person name="Oyama M."/>
            <person name="Kohara Y."/>
            <person name="Fujiyama A."/>
            <person name="Arakawa K."/>
            <person name="Katayama T."/>
            <person name="Toyoda A."/>
            <person name="Kunieda T."/>
        </authorList>
    </citation>
    <scope>NUCLEOTIDE SEQUENCE [LARGE SCALE GENOMIC DNA]</scope>
    <source>
        <strain evidence="12 13">YOKOZUNA-1</strain>
    </source>
</reference>
<dbReference type="OrthoDB" id="274691at2759"/>
<dbReference type="PIRSF" id="PIRSF005096">
    <property type="entry name" value="GALM"/>
    <property type="match status" value="1"/>
</dbReference>
<feature type="binding site" evidence="10">
    <location>
        <position position="271"/>
    </location>
    <ligand>
        <name>beta-D-galactose</name>
        <dbReference type="ChEBI" id="CHEBI:27667"/>
    </ligand>
</feature>
<protein>
    <recommendedName>
        <fullName evidence="8">Aldose 1-epimerase</fullName>
        <ecNumber evidence="8">5.1.3.3</ecNumber>
    </recommendedName>
</protein>
<evidence type="ECO:0000256" key="5">
    <source>
        <dbReference type="ARBA" id="ARBA00023235"/>
    </source>
</evidence>
<dbReference type="GO" id="GO:0006006">
    <property type="term" value="P:glucose metabolic process"/>
    <property type="evidence" value="ECO:0007669"/>
    <property type="project" value="TreeGrafter"/>
</dbReference>
<dbReference type="InterPro" id="IPR014718">
    <property type="entry name" value="GH-type_carb-bd"/>
</dbReference>
<feature type="active site" description="Proton donor" evidence="9">
    <location>
        <position position="202"/>
    </location>
</feature>
<dbReference type="InterPro" id="IPR011013">
    <property type="entry name" value="Gal_mutarotase_sf_dom"/>
</dbReference>
<evidence type="ECO:0000256" key="8">
    <source>
        <dbReference type="PIRNR" id="PIRNR005096"/>
    </source>
</evidence>
<dbReference type="STRING" id="947166.A0A1D1UYG6"/>
<comment type="function">
    <text evidence="7">Mutarotase that catalyzes the interconversion of beta-D-galactose and alpha-D-galactose during galactose metabolism. Beta-D-galactose is metabolized in the liver into glucose 1-phosphate, the primary metabolic fuel, by the action of four enzymes that constitute the Leloir pathway: GALM, GALK1 (galactokinase), GALT (galactose-1-phosphate uridylyltransferase) and GALE (UDP-galactose-4'-epimerase). Involved in the maintenance of the equilibrium between the beta- and alpha-anomers of galactose, therefore ensuring a sufficient supply of the alpha-anomer for GALK1. Also active on D-glucose although shows a preference for galactose over glucose.</text>
</comment>